<evidence type="ECO:0000256" key="4">
    <source>
        <dbReference type="ARBA" id="ARBA00038161"/>
    </source>
</evidence>
<dbReference type="PANTHER" id="PTHR24217:SF13">
    <property type="entry name" value="SYNAPTOPODIN"/>
    <property type="match status" value="1"/>
</dbReference>
<proteinExistence type="inferred from homology"/>
<dbReference type="GO" id="GO:0015629">
    <property type="term" value="C:actin cytoskeleton"/>
    <property type="evidence" value="ECO:0007669"/>
    <property type="project" value="TreeGrafter"/>
</dbReference>
<evidence type="ECO:0000256" key="1">
    <source>
        <dbReference type="ARBA" id="ARBA00004496"/>
    </source>
</evidence>
<dbReference type="OrthoDB" id="8943025at2759"/>
<dbReference type="STRING" id="1676925.ENSPKIP00000038157"/>
<sequence length="905" mass="98263">MHQQVKRQVTWTGFNSFASLDKERRDCKVTNGNPALGPSTDLPGRKTNLSRSASLSEKELKEARDRSQIIAAQLTIPSNASSRGVQLFNKRRARVNAFTLVSFGKGAGQEASGNDKNCPPKNTLTWEDKLSEGKEKEFNSRNSDSQLSRSSSELIQKDSRSMVDQSDPIPKMDNSAVQEEDRHFLPVKENDAEFLSDITEKVHEELAYSNCSNRSVQSSQGIDEVGATNPGTDSFTSPGEIPNGSHSDQNAVNGSPSLMKQATVITNRTARPFGSPNVLRSPETRSPVMGFPQHTIPTFNKPLPQAFCPPPPAFSPSPVSPPAYSAPPEFFSPPPVSRIVSPPPCLAQYAPAVTPRPHYNPQLISERKQQVPIRTGILEEGTARRATRKAMFTFQEKPKLDPNPELLSLVQGVDEKKKLRSQFEHMQEEELLELGAEASNFLAKDTSCIKEAKVPEWSSCLKRSETRVRPVPKTEQGLTNASGKGAQLFARRQSRMEKYVVGTPSGIEGYVRSPSPTASLPPSWTFPSNMPGRVKAMASSNKINIQPPKTVKTAPVVVAKPTPAAESPVLENGCTKTEMKLYKHQPYQLDSSLFILNPTKDPMSSLPKAAPPPKPVVSEKVYMRQTSLPTIATPISPHLSSPVPFRSPKSPSTHVPQSRVNGMGSADTRPNYEASPRPEVGHQRASPISPLSPQRVASQRPGIQAPRPTFSARKAGIEPQTRGEGLSTPSPPTTSLRSRQSGSSDGPVGGVRVQPASVLQAPSPLPPTWDERSQSPSVGQDDKANRRLLAKNIINAAKRKNSPSPGALGGRGMSVSPGFLPPHGQRPFSPFQSRSPTFISPPPTPTRSMHSPVCLYSTRSLTDSDASVDSEDLGLRSPGTRSYNTCPRGWGGSLRLKRGNFPADL</sequence>
<dbReference type="Ensembl" id="ENSPKIT00000019147.1">
    <property type="protein sequence ID" value="ENSPKIP00000038157.1"/>
    <property type="gene ID" value="ENSPKIG00000016057.1"/>
</dbReference>
<evidence type="ECO:0000256" key="3">
    <source>
        <dbReference type="ARBA" id="ARBA00022553"/>
    </source>
</evidence>
<keyword evidence="3" id="KW-0597">Phosphoprotein</keyword>
<reference evidence="6" key="2">
    <citation type="submission" date="2025-09" db="UniProtKB">
        <authorList>
            <consortium name="Ensembl"/>
        </authorList>
    </citation>
    <scope>IDENTIFICATION</scope>
</reference>
<dbReference type="GeneTree" id="ENSGT00950000183054"/>
<evidence type="ECO:0000313" key="6">
    <source>
        <dbReference type="Ensembl" id="ENSPKIP00000038157.1"/>
    </source>
</evidence>
<feature type="compositionally biased region" description="Polar residues" evidence="5">
    <location>
        <begin position="649"/>
        <end position="660"/>
    </location>
</feature>
<evidence type="ECO:0000256" key="5">
    <source>
        <dbReference type="SAM" id="MobiDB-lite"/>
    </source>
</evidence>
<dbReference type="GO" id="GO:0032233">
    <property type="term" value="P:positive regulation of actin filament bundle assembly"/>
    <property type="evidence" value="ECO:0007669"/>
    <property type="project" value="TreeGrafter"/>
</dbReference>
<feature type="region of interest" description="Disordered" evidence="5">
    <location>
        <begin position="28"/>
        <end position="59"/>
    </location>
</feature>
<organism evidence="6 7">
    <name type="scientific">Paramormyrops kingsleyae</name>
    <dbReference type="NCBI Taxonomy" id="1676925"/>
    <lineage>
        <taxon>Eukaryota</taxon>
        <taxon>Metazoa</taxon>
        <taxon>Chordata</taxon>
        <taxon>Craniata</taxon>
        <taxon>Vertebrata</taxon>
        <taxon>Euteleostomi</taxon>
        <taxon>Actinopterygii</taxon>
        <taxon>Neopterygii</taxon>
        <taxon>Teleostei</taxon>
        <taxon>Osteoglossocephala</taxon>
        <taxon>Osteoglossomorpha</taxon>
        <taxon>Osteoglossiformes</taxon>
        <taxon>Mormyridae</taxon>
        <taxon>Paramormyrops</taxon>
    </lineage>
</organism>
<keyword evidence="2" id="KW-0963">Cytoplasm</keyword>
<name>A0A3B3T4V3_9TELE</name>
<accession>A0A3B3T4V3</accession>
<feature type="region of interest" description="Disordered" evidence="5">
    <location>
        <begin position="632"/>
        <end position="784"/>
    </location>
</feature>
<evidence type="ECO:0000256" key="2">
    <source>
        <dbReference type="ARBA" id="ARBA00022490"/>
    </source>
</evidence>
<feature type="compositionally biased region" description="Low complexity" evidence="5">
    <location>
        <begin position="140"/>
        <end position="152"/>
    </location>
</feature>
<feature type="region of interest" description="Disordered" evidence="5">
    <location>
        <begin position="131"/>
        <end position="181"/>
    </location>
</feature>
<evidence type="ECO:0000313" key="7">
    <source>
        <dbReference type="Proteomes" id="UP000261540"/>
    </source>
</evidence>
<dbReference type="Proteomes" id="UP000261540">
    <property type="component" value="Unplaced"/>
</dbReference>
<reference evidence="6" key="1">
    <citation type="submission" date="2025-08" db="UniProtKB">
        <authorList>
            <consortium name="Ensembl"/>
        </authorList>
    </citation>
    <scope>IDENTIFICATION</scope>
</reference>
<comment type="similarity">
    <text evidence="4">Belongs to the synaptopodin family.</text>
</comment>
<keyword evidence="7" id="KW-1185">Reference proteome</keyword>
<protein>
    <submittedName>
        <fullName evidence="6">Synaptopodin</fullName>
    </submittedName>
</protein>
<dbReference type="GO" id="GO:0005634">
    <property type="term" value="C:nucleus"/>
    <property type="evidence" value="ECO:0007669"/>
    <property type="project" value="TreeGrafter"/>
</dbReference>
<dbReference type="PANTHER" id="PTHR24217">
    <property type="entry name" value="PUTATIVE-RELATED"/>
    <property type="match status" value="1"/>
</dbReference>
<feature type="region of interest" description="Disordered" evidence="5">
    <location>
        <begin position="217"/>
        <end position="254"/>
    </location>
</feature>
<feature type="compositionally biased region" description="Polar residues" evidence="5">
    <location>
        <begin position="244"/>
        <end position="254"/>
    </location>
</feature>
<dbReference type="GO" id="GO:0030018">
    <property type="term" value="C:Z disc"/>
    <property type="evidence" value="ECO:0007669"/>
    <property type="project" value="TreeGrafter"/>
</dbReference>
<comment type="subcellular location">
    <subcellularLocation>
        <location evidence="1">Cytoplasm</location>
    </subcellularLocation>
</comment>
<feature type="region of interest" description="Disordered" evidence="5">
    <location>
        <begin position="864"/>
        <end position="884"/>
    </location>
</feature>
<dbReference type="InterPro" id="IPR051976">
    <property type="entry name" value="Synaptopodin_domain"/>
</dbReference>
<dbReference type="GO" id="GO:0003779">
    <property type="term" value="F:actin binding"/>
    <property type="evidence" value="ECO:0007669"/>
    <property type="project" value="TreeGrafter"/>
</dbReference>
<dbReference type="AlphaFoldDB" id="A0A3B3T4V3"/>